<keyword evidence="1" id="KW-0812">Transmembrane</keyword>
<protein>
    <submittedName>
        <fullName evidence="2">Uncharacterized protein</fullName>
    </submittedName>
</protein>
<keyword evidence="1" id="KW-0472">Membrane</keyword>
<dbReference type="AlphaFoldDB" id="A0A9D1QTN8"/>
<proteinExistence type="predicted"/>
<evidence type="ECO:0000313" key="2">
    <source>
        <dbReference type="EMBL" id="HIW71796.1"/>
    </source>
</evidence>
<accession>A0A9D1QTN8</accession>
<name>A0A9D1QTN8_9LACO</name>
<gene>
    <name evidence="2" type="ORF">H9875_04125</name>
</gene>
<sequence length="65" mass="7322">MTQRQEDRYLALGSWGLFGILALLAHFRFAILTQVDQWGLNHLNLTANDSGWLQRIATMGSPLGH</sequence>
<organism evidence="2 3">
    <name type="scientific">Candidatus Levilactobacillus faecigallinarum</name>
    <dbReference type="NCBI Taxonomy" id="2838638"/>
    <lineage>
        <taxon>Bacteria</taxon>
        <taxon>Bacillati</taxon>
        <taxon>Bacillota</taxon>
        <taxon>Bacilli</taxon>
        <taxon>Lactobacillales</taxon>
        <taxon>Lactobacillaceae</taxon>
        <taxon>Levilactobacillus</taxon>
    </lineage>
</organism>
<dbReference type="EMBL" id="DXGJ01000030">
    <property type="protein sequence ID" value="HIW71796.1"/>
    <property type="molecule type" value="Genomic_DNA"/>
</dbReference>
<evidence type="ECO:0000313" key="3">
    <source>
        <dbReference type="Proteomes" id="UP000886822"/>
    </source>
</evidence>
<reference evidence="2" key="1">
    <citation type="journal article" date="2021" name="PeerJ">
        <title>Extensive microbial diversity within the chicken gut microbiome revealed by metagenomics and culture.</title>
        <authorList>
            <person name="Gilroy R."/>
            <person name="Ravi A."/>
            <person name="Getino M."/>
            <person name="Pursley I."/>
            <person name="Horton D.L."/>
            <person name="Alikhan N.F."/>
            <person name="Baker D."/>
            <person name="Gharbi K."/>
            <person name="Hall N."/>
            <person name="Watson M."/>
            <person name="Adriaenssens E.M."/>
            <person name="Foster-Nyarko E."/>
            <person name="Jarju S."/>
            <person name="Secka A."/>
            <person name="Antonio M."/>
            <person name="Oren A."/>
            <person name="Chaudhuri R.R."/>
            <person name="La Ragione R."/>
            <person name="Hildebrand F."/>
            <person name="Pallen M.J."/>
        </authorList>
    </citation>
    <scope>NUCLEOTIDE SEQUENCE</scope>
    <source>
        <strain evidence="2">CHK173-259</strain>
    </source>
</reference>
<dbReference type="Proteomes" id="UP000886822">
    <property type="component" value="Unassembled WGS sequence"/>
</dbReference>
<comment type="caution">
    <text evidence="2">The sequence shown here is derived from an EMBL/GenBank/DDBJ whole genome shotgun (WGS) entry which is preliminary data.</text>
</comment>
<keyword evidence="1" id="KW-1133">Transmembrane helix</keyword>
<reference evidence="2" key="2">
    <citation type="submission" date="2021-04" db="EMBL/GenBank/DDBJ databases">
        <authorList>
            <person name="Gilroy R."/>
        </authorList>
    </citation>
    <scope>NUCLEOTIDE SEQUENCE</scope>
    <source>
        <strain evidence="2">CHK173-259</strain>
    </source>
</reference>
<feature type="transmembrane region" description="Helical" evidence="1">
    <location>
        <begin position="12"/>
        <end position="31"/>
    </location>
</feature>
<evidence type="ECO:0000256" key="1">
    <source>
        <dbReference type="SAM" id="Phobius"/>
    </source>
</evidence>